<accession>A0A850H337</accession>
<keyword evidence="2" id="KW-0229">DNA integration</keyword>
<gene>
    <name evidence="9" type="ORF">HUV48_04715</name>
</gene>
<dbReference type="InterPro" id="IPR009057">
    <property type="entry name" value="Homeodomain-like_sf"/>
</dbReference>
<dbReference type="SMART" id="SM00857">
    <property type="entry name" value="Resolvase"/>
    <property type="match status" value="1"/>
</dbReference>
<evidence type="ECO:0000256" key="2">
    <source>
        <dbReference type="ARBA" id="ARBA00022908"/>
    </source>
</evidence>
<dbReference type="SUPFAM" id="SSF46689">
    <property type="entry name" value="Homeodomain-like"/>
    <property type="match status" value="1"/>
</dbReference>
<keyword evidence="3" id="KW-0230">DNA invertase</keyword>
<keyword evidence="5" id="KW-0233">DNA recombination</keyword>
<evidence type="ECO:0000256" key="1">
    <source>
        <dbReference type="ARBA" id="ARBA00009913"/>
    </source>
</evidence>
<dbReference type="EMBL" id="JABWGV010000001">
    <property type="protein sequence ID" value="NVD44318.1"/>
    <property type="molecule type" value="Genomic_DNA"/>
</dbReference>
<evidence type="ECO:0000256" key="4">
    <source>
        <dbReference type="ARBA" id="ARBA00023125"/>
    </source>
</evidence>
<dbReference type="Gene3D" id="1.10.10.60">
    <property type="entry name" value="Homeodomain-like"/>
    <property type="match status" value="1"/>
</dbReference>
<dbReference type="FunFam" id="3.40.50.1390:FF:000001">
    <property type="entry name" value="DNA recombinase"/>
    <property type="match status" value="1"/>
</dbReference>
<dbReference type="PROSITE" id="PS51736">
    <property type="entry name" value="RECOMBINASES_3"/>
    <property type="match status" value="1"/>
</dbReference>
<dbReference type="PROSITE" id="PS00398">
    <property type="entry name" value="RECOMBINASES_2"/>
    <property type="match status" value="1"/>
</dbReference>
<dbReference type="Proteomes" id="UP000561438">
    <property type="component" value="Unassembled WGS sequence"/>
</dbReference>
<keyword evidence="10" id="KW-1185">Reference proteome</keyword>
<evidence type="ECO:0000256" key="7">
    <source>
        <dbReference type="PROSITE-ProRule" id="PRU10137"/>
    </source>
</evidence>
<sequence>MATIGYARVSTAGQSLDVQQDALREAGCERVFAEKKSGRRAADRTALADALEFVREGDTFLVTKLDRLARSVIDLHQIVDRLAAKGVGFRVLQQSGIDTTTSTGKLTLGILAAVAEFEADIRAERQRDGIEAAKAKGVYKGRKPSVDQARIQKLLSEGKRPADVARELNCARSTVYRLAEAPPLEQKV</sequence>
<dbReference type="GO" id="GO:0015074">
    <property type="term" value="P:DNA integration"/>
    <property type="evidence" value="ECO:0007669"/>
    <property type="project" value="UniProtKB-KW"/>
</dbReference>
<dbReference type="InterPro" id="IPR006119">
    <property type="entry name" value="Resolv_N"/>
</dbReference>
<name>A0A850H337_9SPHN</name>
<dbReference type="PROSITE" id="PS00397">
    <property type="entry name" value="RECOMBINASES_1"/>
    <property type="match status" value="1"/>
</dbReference>
<dbReference type="InterPro" id="IPR006118">
    <property type="entry name" value="Recombinase_CS"/>
</dbReference>
<evidence type="ECO:0000313" key="10">
    <source>
        <dbReference type="Proteomes" id="UP000561438"/>
    </source>
</evidence>
<evidence type="ECO:0000256" key="5">
    <source>
        <dbReference type="ARBA" id="ARBA00023172"/>
    </source>
</evidence>
<keyword evidence="4" id="KW-0238">DNA-binding</keyword>
<dbReference type="SUPFAM" id="SSF53041">
    <property type="entry name" value="Resolvase-like"/>
    <property type="match status" value="1"/>
</dbReference>
<comment type="similarity">
    <text evidence="1">Belongs to the site-specific recombinase resolvase family.</text>
</comment>
<feature type="active site" description="O-(5'-phospho-DNA)-serine intermediate" evidence="6 7">
    <location>
        <position position="10"/>
    </location>
</feature>
<protein>
    <submittedName>
        <fullName evidence="9">Recombinase family protein</fullName>
    </submittedName>
</protein>
<dbReference type="GO" id="GO:0000150">
    <property type="term" value="F:DNA strand exchange activity"/>
    <property type="evidence" value="ECO:0007669"/>
    <property type="project" value="UniProtKB-KW"/>
</dbReference>
<dbReference type="PANTHER" id="PTHR30461:SF26">
    <property type="entry name" value="RESOLVASE HOMOLOG YNEB"/>
    <property type="match status" value="1"/>
</dbReference>
<dbReference type="CDD" id="cd03768">
    <property type="entry name" value="SR_ResInv"/>
    <property type="match status" value="1"/>
</dbReference>
<proteinExistence type="inferred from homology"/>
<dbReference type="Gene3D" id="3.40.50.1390">
    <property type="entry name" value="Resolvase, N-terminal catalytic domain"/>
    <property type="match status" value="1"/>
</dbReference>
<dbReference type="AlphaFoldDB" id="A0A850H337"/>
<evidence type="ECO:0000256" key="3">
    <source>
        <dbReference type="ARBA" id="ARBA00023100"/>
    </source>
</evidence>
<dbReference type="PANTHER" id="PTHR30461">
    <property type="entry name" value="DNA-INVERTASE FROM LAMBDOID PROPHAGE"/>
    <property type="match status" value="1"/>
</dbReference>
<dbReference type="InterPro" id="IPR036162">
    <property type="entry name" value="Resolvase-like_N_sf"/>
</dbReference>
<organism evidence="9 10">
    <name type="scientific">Qipengyuania atrilutea</name>
    <dbReference type="NCBI Taxonomy" id="2744473"/>
    <lineage>
        <taxon>Bacteria</taxon>
        <taxon>Pseudomonadati</taxon>
        <taxon>Pseudomonadota</taxon>
        <taxon>Alphaproteobacteria</taxon>
        <taxon>Sphingomonadales</taxon>
        <taxon>Erythrobacteraceae</taxon>
        <taxon>Qipengyuania</taxon>
    </lineage>
</organism>
<dbReference type="RefSeq" id="WP_176266566.1">
    <property type="nucleotide sequence ID" value="NZ_JABWGV010000001.1"/>
</dbReference>
<dbReference type="Pfam" id="PF02796">
    <property type="entry name" value="HTH_7"/>
    <property type="match status" value="1"/>
</dbReference>
<dbReference type="GO" id="GO:0003677">
    <property type="term" value="F:DNA binding"/>
    <property type="evidence" value="ECO:0007669"/>
    <property type="project" value="UniProtKB-KW"/>
</dbReference>
<evidence type="ECO:0000313" key="9">
    <source>
        <dbReference type="EMBL" id="NVD44318.1"/>
    </source>
</evidence>
<feature type="domain" description="Resolvase/invertase-type recombinase catalytic" evidence="8">
    <location>
        <begin position="2"/>
        <end position="137"/>
    </location>
</feature>
<dbReference type="InterPro" id="IPR050639">
    <property type="entry name" value="SSR_resolvase"/>
</dbReference>
<dbReference type="InterPro" id="IPR006120">
    <property type="entry name" value="Resolvase_HTH_dom"/>
</dbReference>
<evidence type="ECO:0000259" key="8">
    <source>
        <dbReference type="PROSITE" id="PS51736"/>
    </source>
</evidence>
<comment type="caution">
    <text evidence="9">The sequence shown here is derived from an EMBL/GenBank/DDBJ whole genome shotgun (WGS) entry which is preliminary data.</text>
</comment>
<reference evidence="9 10" key="1">
    <citation type="submission" date="2020-06" db="EMBL/GenBank/DDBJ databases">
        <title>Altererythrobacter sp. HHU K3-1.</title>
        <authorList>
            <person name="Zhang D."/>
            <person name="Xue H."/>
        </authorList>
    </citation>
    <scope>NUCLEOTIDE SEQUENCE [LARGE SCALE GENOMIC DNA]</scope>
    <source>
        <strain evidence="9 10">HHU K3-1</strain>
    </source>
</reference>
<dbReference type="Pfam" id="PF00239">
    <property type="entry name" value="Resolvase"/>
    <property type="match status" value="1"/>
</dbReference>
<evidence type="ECO:0000256" key="6">
    <source>
        <dbReference type="PIRSR" id="PIRSR606118-50"/>
    </source>
</evidence>